<dbReference type="HOGENOM" id="CLU_1626886_0_0_1"/>
<reference evidence="2" key="1">
    <citation type="journal article" date="2010" name="Genome Res.">
        <title>Population genomic sequencing of Coccidioides fungi reveals recent hybridization and transposon control.</title>
        <authorList>
            <person name="Neafsey D.E."/>
            <person name="Barker B.M."/>
            <person name="Sharpton T.J."/>
            <person name="Stajich J.E."/>
            <person name="Park D.J."/>
            <person name="Whiston E."/>
            <person name="Hung C.-Y."/>
            <person name="McMahan C."/>
            <person name="White J."/>
            <person name="Sykes S."/>
            <person name="Heiman D."/>
            <person name="Young S."/>
            <person name="Zeng Q."/>
            <person name="Abouelleil A."/>
            <person name="Aftuck L."/>
            <person name="Bessette D."/>
            <person name="Brown A."/>
            <person name="FitzGerald M."/>
            <person name="Lui A."/>
            <person name="Macdonald J.P."/>
            <person name="Priest M."/>
            <person name="Orbach M.J."/>
            <person name="Galgiani J.N."/>
            <person name="Kirkland T.N."/>
            <person name="Cole G.T."/>
            <person name="Birren B.W."/>
            <person name="Henn M.R."/>
            <person name="Taylor J.W."/>
            <person name="Rounsley S.D."/>
        </authorList>
    </citation>
    <scope>NUCLEOTIDE SEQUENCE [LARGE SCALE GENOMIC DNA]</scope>
    <source>
        <strain evidence="2">RMSCC 757 / Silveira</strain>
    </source>
</reference>
<name>E9CXK2_COCPS</name>
<proteinExistence type="predicted"/>
<dbReference type="VEuPathDB" id="FungiDB:CPSG_02522"/>
<gene>
    <name evidence="1" type="ORF">CPSG_02522</name>
</gene>
<accession>E9CXK2</accession>
<evidence type="ECO:0000313" key="1">
    <source>
        <dbReference type="EMBL" id="EFW20680.1"/>
    </source>
</evidence>
<keyword evidence="2" id="KW-1185">Reference proteome</keyword>
<dbReference type="Proteomes" id="UP000002497">
    <property type="component" value="Unassembled WGS sequence"/>
</dbReference>
<evidence type="ECO:0000313" key="2">
    <source>
        <dbReference type="Proteomes" id="UP000002497"/>
    </source>
</evidence>
<protein>
    <submittedName>
        <fullName evidence="1">Predicted protein</fullName>
    </submittedName>
</protein>
<sequence>MHTSLPRHFRSRTVRPLPVRYLVLLTQHEPPQTSKSLLQPTKQAAVTSHIVTSRRKKSRSEERPFCHPYIGHLLAGQPLAASISIAIRVRPTAPPTSTKLPESLSKRNNVFRAPVGKSGSILPFWGAVWSISKEFSPALSWKLSIVPGDRPQCLLLDETVVSP</sequence>
<dbReference type="AlphaFoldDB" id="E9CXK2"/>
<reference evidence="2" key="2">
    <citation type="submission" date="2010-03" db="EMBL/GenBank/DDBJ databases">
        <title>The genome sequence of Coccidioides posadasii strain Silveira.</title>
        <authorList>
            <consortium name="The Broad Institute Genome Sequencing Center for Infectious Disease"/>
            <person name="Neafsey D."/>
            <person name="Orbach M."/>
            <person name="Henn M.R."/>
            <person name="Cole G.T."/>
            <person name="Galgiani J."/>
            <person name="Gardner M.J."/>
            <person name="Kirkland T.N."/>
            <person name="Taylor J.W."/>
            <person name="Young S.K."/>
            <person name="Zeng Q."/>
            <person name="Koehrsen M."/>
            <person name="Alvarado L."/>
            <person name="Berlin A."/>
            <person name="Borenstein D."/>
            <person name="Chapman S.B."/>
            <person name="Chen Z."/>
            <person name="Engels R."/>
            <person name="Freedman E."/>
            <person name="Gellesch M."/>
            <person name="Goldberg J."/>
            <person name="Griggs A."/>
            <person name="Gujja S."/>
            <person name="Heilman E."/>
            <person name="Heiman D."/>
            <person name="Howarth C."/>
            <person name="Jen D."/>
            <person name="Larson L."/>
            <person name="Mehta T."/>
            <person name="Neiman D."/>
            <person name="Park D."/>
            <person name="Pearson M."/>
            <person name="Richards J."/>
            <person name="Roberts A."/>
            <person name="Saif S."/>
            <person name="Shea T."/>
            <person name="Shenoy N."/>
            <person name="Sisk P."/>
            <person name="Stolte C."/>
            <person name="Sykes S."/>
            <person name="Walk T."/>
            <person name="White J."/>
            <person name="Yandava C."/>
            <person name="Haas B."/>
            <person name="Nusbaum C."/>
            <person name="Birren B."/>
        </authorList>
    </citation>
    <scope>NUCLEOTIDE SEQUENCE [LARGE SCALE GENOMIC DNA]</scope>
    <source>
        <strain evidence="2">RMSCC 757 / Silveira</strain>
    </source>
</reference>
<dbReference type="EMBL" id="GL636488">
    <property type="protein sequence ID" value="EFW20680.1"/>
    <property type="molecule type" value="Genomic_DNA"/>
</dbReference>
<organism evidence="2">
    <name type="scientific">Coccidioides posadasii (strain RMSCC 757 / Silveira)</name>
    <name type="common">Valley fever fungus</name>
    <dbReference type="NCBI Taxonomy" id="443226"/>
    <lineage>
        <taxon>Eukaryota</taxon>
        <taxon>Fungi</taxon>
        <taxon>Dikarya</taxon>
        <taxon>Ascomycota</taxon>
        <taxon>Pezizomycotina</taxon>
        <taxon>Eurotiomycetes</taxon>
        <taxon>Eurotiomycetidae</taxon>
        <taxon>Onygenales</taxon>
        <taxon>Onygenaceae</taxon>
        <taxon>Coccidioides</taxon>
    </lineage>
</organism>